<sequence>MFVLIILNLNIYIRVRREKNKRKKPPTIHHLRSKILVRWEISLMTIEARLQRCRG</sequence>
<dbReference type="EMBL" id="KQ426196">
    <property type="protein sequence ID" value="KOF68551.1"/>
    <property type="molecule type" value="Genomic_DNA"/>
</dbReference>
<accession>A0A0L8FV30</accession>
<evidence type="ECO:0000313" key="1">
    <source>
        <dbReference type="EMBL" id="KOF68551.1"/>
    </source>
</evidence>
<dbReference type="AlphaFoldDB" id="A0A0L8FV30"/>
<protein>
    <submittedName>
        <fullName evidence="1">Uncharacterized protein</fullName>
    </submittedName>
</protein>
<proteinExistence type="predicted"/>
<gene>
    <name evidence="1" type="ORF">OCBIM_22007105mg</name>
</gene>
<reference evidence="1" key="1">
    <citation type="submission" date="2015-07" db="EMBL/GenBank/DDBJ databases">
        <title>MeaNS - Measles Nucleotide Surveillance Program.</title>
        <authorList>
            <person name="Tran T."/>
            <person name="Druce J."/>
        </authorList>
    </citation>
    <scope>NUCLEOTIDE SEQUENCE</scope>
    <source>
        <strain evidence="1">UCB-OBI-ISO-001</strain>
        <tissue evidence="1">Gonad</tissue>
    </source>
</reference>
<organism evidence="1">
    <name type="scientific">Octopus bimaculoides</name>
    <name type="common">California two-spotted octopus</name>
    <dbReference type="NCBI Taxonomy" id="37653"/>
    <lineage>
        <taxon>Eukaryota</taxon>
        <taxon>Metazoa</taxon>
        <taxon>Spiralia</taxon>
        <taxon>Lophotrochozoa</taxon>
        <taxon>Mollusca</taxon>
        <taxon>Cephalopoda</taxon>
        <taxon>Coleoidea</taxon>
        <taxon>Octopodiformes</taxon>
        <taxon>Octopoda</taxon>
        <taxon>Incirrata</taxon>
        <taxon>Octopodidae</taxon>
        <taxon>Octopus</taxon>
    </lineage>
</organism>
<name>A0A0L8FV30_OCTBM</name>